<protein>
    <submittedName>
        <fullName evidence="1">DUF1289 domain-containing protein</fullName>
    </submittedName>
</protein>
<evidence type="ECO:0000313" key="2">
    <source>
        <dbReference type="Proteomes" id="UP001302249"/>
    </source>
</evidence>
<sequence>MDDDFLETVPPQQTASPCVWVCTLDTETGWCLGCGRTGDEIARWTSVSDAERRAILARLPARMAKLEAR</sequence>
<dbReference type="PANTHER" id="PTHR35175">
    <property type="entry name" value="DUF1289 DOMAIN-CONTAINING PROTEIN"/>
    <property type="match status" value="1"/>
</dbReference>
<dbReference type="Pfam" id="PF06945">
    <property type="entry name" value="DUF1289"/>
    <property type="match status" value="1"/>
</dbReference>
<dbReference type="Proteomes" id="UP001302249">
    <property type="component" value="Chromosome"/>
</dbReference>
<evidence type="ECO:0000313" key="1">
    <source>
        <dbReference type="EMBL" id="WNO53199.1"/>
    </source>
</evidence>
<name>A0ABZ0BA55_9SPHN</name>
<dbReference type="InterPro" id="IPR010710">
    <property type="entry name" value="DUF1289"/>
</dbReference>
<dbReference type="EMBL" id="CP135076">
    <property type="protein sequence ID" value="WNO53199.1"/>
    <property type="molecule type" value="Genomic_DNA"/>
</dbReference>
<dbReference type="RefSeq" id="WP_313914425.1">
    <property type="nucleotide sequence ID" value="NZ_CP135076.1"/>
</dbReference>
<organism evidence="1 2">
    <name type="scientific">Stakelama saccharophila</name>
    <dbReference type="NCBI Taxonomy" id="3075605"/>
    <lineage>
        <taxon>Bacteria</taxon>
        <taxon>Pseudomonadati</taxon>
        <taxon>Pseudomonadota</taxon>
        <taxon>Alphaproteobacteria</taxon>
        <taxon>Sphingomonadales</taxon>
        <taxon>Sphingomonadaceae</taxon>
        <taxon>Stakelama</taxon>
    </lineage>
</organism>
<reference evidence="1 2" key="1">
    <citation type="submission" date="2023-09" db="EMBL/GenBank/DDBJ databases">
        <authorList>
            <person name="Rey-Velasco X."/>
        </authorList>
    </citation>
    <scope>NUCLEOTIDE SEQUENCE [LARGE SCALE GENOMIC DNA]</scope>
    <source>
        <strain evidence="1 2">W311</strain>
    </source>
</reference>
<accession>A0ABZ0BA55</accession>
<keyword evidence="2" id="KW-1185">Reference proteome</keyword>
<dbReference type="PANTHER" id="PTHR35175:SF2">
    <property type="entry name" value="DUF1289 DOMAIN-CONTAINING PROTEIN"/>
    <property type="match status" value="1"/>
</dbReference>
<proteinExistence type="predicted"/>
<gene>
    <name evidence="1" type="ORF">RPR59_12200</name>
</gene>